<feature type="compositionally biased region" description="Polar residues" evidence="1">
    <location>
        <begin position="40"/>
        <end position="55"/>
    </location>
</feature>
<reference evidence="2" key="1">
    <citation type="submission" date="2022-07" db="EMBL/GenBank/DDBJ databases">
        <authorList>
            <person name="Macas J."/>
            <person name="Novak P."/>
            <person name="Neumann P."/>
        </authorList>
    </citation>
    <scope>NUCLEOTIDE SEQUENCE</scope>
</reference>
<dbReference type="AlphaFoldDB" id="A0AAV0DAZ7"/>
<keyword evidence="3" id="KW-1185">Reference proteome</keyword>
<organism evidence="2 3">
    <name type="scientific">Cuscuta epithymum</name>
    <dbReference type="NCBI Taxonomy" id="186058"/>
    <lineage>
        <taxon>Eukaryota</taxon>
        <taxon>Viridiplantae</taxon>
        <taxon>Streptophyta</taxon>
        <taxon>Embryophyta</taxon>
        <taxon>Tracheophyta</taxon>
        <taxon>Spermatophyta</taxon>
        <taxon>Magnoliopsida</taxon>
        <taxon>eudicotyledons</taxon>
        <taxon>Gunneridae</taxon>
        <taxon>Pentapetalae</taxon>
        <taxon>asterids</taxon>
        <taxon>lamiids</taxon>
        <taxon>Solanales</taxon>
        <taxon>Convolvulaceae</taxon>
        <taxon>Cuscuteae</taxon>
        <taxon>Cuscuta</taxon>
        <taxon>Cuscuta subgen. Cuscuta</taxon>
    </lineage>
</organism>
<evidence type="ECO:0000313" key="2">
    <source>
        <dbReference type="EMBL" id="CAH9094364.1"/>
    </source>
</evidence>
<protein>
    <submittedName>
        <fullName evidence="2">Uncharacterized protein</fullName>
    </submittedName>
</protein>
<proteinExistence type="predicted"/>
<name>A0AAV0DAZ7_9ASTE</name>
<feature type="region of interest" description="Disordered" evidence="1">
    <location>
        <begin position="1"/>
        <end position="75"/>
    </location>
</feature>
<dbReference type="Proteomes" id="UP001152523">
    <property type="component" value="Unassembled WGS sequence"/>
</dbReference>
<evidence type="ECO:0000256" key="1">
    <source>
        <dbReference type="SAM" id="MobiDB-lite"/>
    </source>
</evidence>
<feature type="compositionally biased region" description="Basic and acidic residues" evidence="1">
    <location>
        <begin position="56"/>
        <end position="69"/>
    </location>
</feature>
<evidence type="ECO:0000313" key="3">
    <source>
        <dbReference type="Proteomes" id="UP001152523"/>
    </source>
</evidence>
<dbReference type="EMBL" id="CAMAPF010000081">
    <property type="protein sequence ID" value="CAH9094364.1"/>
    <property type="molecule type" value="Genomic_DNA"/>
</dbReference>
<accession>A0AAV0DAZ7</accession>
<gene>
    <name evidence="2" type="ORF">CEPIT_LOCUS12856</name>
</gene>
<sequence>MGDVNDDDFWTFWDATAGGGDDGAHQTEGTPVVAGEGDRQTSTTAELEGQTSAAHQTEKDDGNKARTGEGDGPTLEASMDVAYELGRPSSCLYFVPLGVADWSCLFV</sequence>
<comment type="caution">
    <text evidence="2">The sequence shown here is derived from an EMBL/GenBank/DDBJ whole genome shotgun (WGS) entry which is preliminary data.</text>
</comment>